<reference evidence="2 3" key="1">
    <citation type="journal article" date="2015" name="Nature">
        <title>rRNA introns, odd ribosomes, and small enigmatic genomes across a large radiation of phyla.</title>
        <authorList>
            <person name="Brown C.T."/>
            <person name="Hug L.A."/>
            <person name="Thomas B.C."/>
            <person name="Sharon I."/>
            <person name="Castelle C.J."/>
            <person name="Singh A."/>
            <person name="Wilkins M.J."/>
            <person name="Williams K.H."/>
            <person name="Banfield J.F."/>
        </authorList>
    </citation>
    <scope>NUCLEOTIDE SEQUENCE [LARGE SCALE GENOMIC DNA]</scope>
</reference>
<feature type="domain" description="ParB-like N-terminal" evidence="1">
    <location>
        <begin position="8"/>
        <end position="100"/>
    </location>
</feature>
<name>A0A0G1Z1U9_9BACT</name>
<dbReference type="Proteomes" id="UP000034588">
    <property type="component" value="Unassembled WGS sequence"/>
</dbReference>
<dbReference type="GO" id="GO:0008168">
    <property type="term" value="F:methyltransferase activity"/>
    <property type="evidence" value="ECO:0007669"/>
    <property type="project" value="UniProtKB-KW"/>
</dbReference>
<evidence type="ECO:0000259" key="1">
    <source>
        <dbReference type="SMART" id="SM00470"/>
    </source>
</evidence>
<comment type="caution">
    <text evidence="2">The sequence shown here is derived from an EMBL/GenBank/DDBJ whole genome shotgun (WGS) entry which is preliminary data.</text>
</comment>
<evidence type="ECO:0000313" key="2">
    <source>
        <dbReference type="EMBL" id="KKW12679.1"/>
    </source>
</evidence>
<accession>A0A0G1Z1U9</accession>
<gene>
    <name evidence="2" type="ORF">UY48_C0010G0031</name>
</gene>
<dbReference type="GO" id="GO:0032259">
    <property type="term" value="P:methylation"/>
    <property type="evidence" value="ECO:0007669"/>
    <property type="project" value="UniProtKB-KW"/>
</dbReference>
<keyword evidence="2" id="KW-0489">Methyltransferase</keyword>
<organism evidence="2 3">
    <name type="scientific">Candidatus Gottesmanbacteria bacterium GW2011_GWB1_49_7</name>
    <dbReference type="NCBI Taxonomy" id="1618448"/>
    <lineage>
        <taxon>Bacteria</taxon>
        <taxon>Candidatus Gottesmaniibacteriota</taxon>
    </lineage>
</organism>
<keyword evidence="2" id="KW-0808">Transferase</keyword>
<sequence>MIPPYKIQYVPLAVLHLNPKNPRLIKDAAFRKLVKSLADCPTLFDARPCICSDRTGENIILCGNMRYLAAKELKRETVPAIIITGLTKAQEREITIKDNGDFGEWDFDILSNEWTDLPLMDWGVSLPLNWLATLDDNNLPGPGSGKEKENETTCPKCGFTYAI</sequence>
<dbReference type="InterPro" id="IPR036086">
    <property type="entry name" value="ParB/Sulfiredoxin_sf"/>
</dbReference>
<proteinExistence type="predicted"/>
<dbReference type="Gene3D" id="3.90.1530.10">
    <property type="entry name" value="Conserved hypothetical protein from pyrococcus furiosus pfu- 392566-001, ParB domain"/>
    <property type="match status" value="1"/>
</dbReference>
<dbReference type="SUPFAM" id="SSF110849">
    <property type="entry name" value="ParB/Sulfiredoxin"/>
    <property type="match status" value="1"/>
</dbReference>
<evidence type="ECO:0000313" key="3">
    <source>
        <dbReference type="Proteomes" id="UP000034588"/>
    </source>
</evidence>
<dbReference type="SMART" id="SM00470">
    <property type="entry name" value="ParB"/>
    <property type="match status" value="1"/>
</dbReference>
<protein>
    <submittedName>
        <fullName evidence="2">Methylase N-4/N-6 domain-containing protein</fullName>
    </submittedName>
</protein>
<dbReference type="EMBL" id="LCQD01000010">
    <property type="protein sequence ID" value="KKW12679.1"/>
    <property type="molecule type" value="Genomic_DNA"/>
</dbReference>
<dbReference type="InterPro" id="IPR003115">
    <property type="entry name" value="ParB_N"/>
</dbReference>
<dbReference type="AlphaFoldDB" id="A0A0G1Z1U9"/>